<evidence type="ECO:0000256" key="1">
    <source>
        <dbReference type="ARBA" id="ARBA00005672"/>
    </source>
</evidence>
<dbReference type="PROSITE" id="PS50082">
    <property type="entry name" value="WD_REPEATS_2"/>
    <property type="match status" value="1"/>
</dbReference>
<dbReference type="PROSITE" id="PS00678">
    <property type="entry name" value="WD_REPEATS_1"/>
    <property type="match status" value="1"/>
</dbReference>
<feature type="region of interest" description="Disordered" evidence="5">
    <location>
        <begin position="631"/>
        <end position="652"/>
    </location>
</feature>
<evidence type="ECO:0000313" key="6">
    <source>
        <dbReference type="EMBL" id="KAG2199367.1"/>
    </source>
</evidence>
<evidence type="ECO:0000256" key="2">
    <source>
        <dbReference type="ARBA" id="ARBA00022574"/>
    </source>
</evidence>
<dbReference type="AlphaFoldDB" id="A0A8H7QV75"/>
<dbReference type="SMART" id="SM00320">
    <property type="entry name" value="WD40"/>
    <property type="match status" value="5"/>
</dbReference>
<dbReference type="SUPFAM" id="SSF50978">
    <property type="entry name" value="WD40 repeat-like"/>
    <property type="match status" value="1"/>
</dbReference>
<dbReference type="OrthoDB" id="2284565at2759"/>
<dbReference type="Pfam" id="PF00400">
    <property type="entry name" value="WD40"/>
    <property type="match status" value="1"/>
</dbReference>
<feature type="compositionally biased region" description="Polar residues" evidence="5">
    <location>
        <begin position="771"/>
        <end position="781"/>
    </location>
</feature>
<dbReference type="InterPro" id="IPR001680">
    <property type="entry name" value="WD40_rpt"/>
</dbReference>
<feature type="repeat" description="WD" evidence="4">
    <location>
        <begin position="269"/>
        <end position="305"/>
    </location>
</feature>
<feature type="compositionally biased region" description="Low complexity" evidence="5">
    <location>
        <begin position="747"/>
        <end position="759"/>
    </location>
</feature>
<proteinExistence type="inferred from homology"/>
<feature type="region of interest" description="Disordered" evidence="5">
    <location>
        <begin position="747"/>
        <end position="781"/>
    </location>
</feature>
<dbReference type="PANTHER" id="PTHR14205:SF15">
    <property type="entry name" value="EARP AND GARP COMPLEX-INTERACTING PROTEIN 1"/>
    <property type="match status" value="1"/>
</dbReference>
<gene>
    <name evidence="6" type="ORF">INT47_001549</name>
</gene>
<dbReference type="Gene3D" id="2.130.10.10">
    <property type="entry name" value="YVTN repeat-like/Quinoprotein amine dehydrogenase"/>
    <property type="match status" value="1"/>
</dbReference>
<sequence length="973" mass="108975">MVRVYCDEITSKLKASQPGKRMPLLCSVNRSLGWRIISENYEEHEKGIRTEHFDFNKYGIKEDNLTAMAISDGTGIIAVGSGGKDGYLYFLFDRSAERDSGSRLRFKPVHKEVIGEPVHSLDWSGNHLLVGTVKGVTKLYNVNYDENFEISCIGQYVNPTSGTSMYAPLYVVNSHVKSVEFAPNYSSVHTNNVGETTHFLTTTMNQVSVWDSLQESSPVQQYRGKGSVNCASWSPNDPHSLIVCGGQERKLVIIDTRVSENDGVVWSVEEAHDRPIRDAKINPFIPYWLASAGEDSIVNIWDLRSSYHGPVAKIDGMMGIVTSLTWSNLRPENIGTTSTGGLMRYWTLCPECIPIWDTFYRVANFDKQDTLPISHEYEPDNIWLTIDQRRKRKESKHWFSTVDEDIPKSTMLLAGAMGLGEWGTPENGIQYKGEVIVASKGAAVSIKPSKLRPSMYYSITSGGQMAAHTVLFDAASVMRNRHRYDSETKTTIAAQIEDDIYRRRITEAQLKLEILKTTPQRNQQAERHRDEEVAFVTDCLKVRKTINGTDWDFNSLPDRSSRRASRRLWNREDMWDMSIHTFKRDLKYWSYRIPPGYNNKYKFPLDMEPIISPYLLVEELDTRIPLPLPDDRRSIYSAQKPSEAPHKPKPEGIVRDEKLTNAFPTAFLVDSSTSSDVGAGIIPPIKDRRNMGHVSQIITSRHEGIEGSPFTPPFSPTTGNGMISPPILTPTPYSPTLMGPISPILSPTPPSLTRTSPILGTSPPLMRRSKTSPSISNSPPLLTQVRTVPAMGSSPHGRTPPGLAHTPIWNNTNPFETSANPFAIHTVGTEAPEVAHVRRDPISTNPFTTQVPATELPELVNLRHDQRSTNPFESDSVSDDHASIHSAHLGGMASRRNSLLQAGRRWSLTLSHSSSSDKKKYKFNPLKIISRRSSMTESSKESKSKERPTLFMAVKNGLKRDSSGRRNALHGPF</sequence>
<dbReference type="InterPro" id="IPR015943">
    <property type="entry name" value="WD40/YVTN_repeat-like_dom_sf"/>
</dbReference>
<dbReference type="EMBL" id="JAEPRD010000097">
    <property type="protein sequence ID" value="KAG2199367.1"/>
    <property type="molecule type" value="Genomic_DNA"/>
</dbReference>
<keyword evidence="7" id="KW-1185">Reference proteome</keyword>
<organism evidence="6 7">
    <name type="scientific">Mucor saturninus</name>
    <dbReference type="NCBI Taxonomy" id="64648"/>
    <lineage>
        <taxon>Eukaryota</taxon>
        <taxon>Fungi</taxon>
        <taxon>Fungi incertae sedis</taxon>
        <taxon>Mucoromycota</taxon>
        <taxon>Mucoromycotina</taxon>
        <taxon>Mucoromycetes</taxon>
        <taxon>Mucorales</taxon>
        <taxon>Mucorineae</taxon>
        <taxon>Mucoraceae</taxon>
        <taxon>Mucor</taxon>
    </lineage>
</organism>
<dbReference type="InterPro" id="IPR019775">
    <property type="entry name" value="WD40_repeat_CS"/>
</dbReference>
<feature type="compositionally biased region" description="Basic and acidic residues" evidence="5">
    <location>
        <begin position="938"/>
        <end position="948"/>
    </location>
</feature>
<dbReference type="Proteomes" id="UP000603453">
    <property type="component" value="Unassembled WGS sequence"/>
</dbReference>
<dbReference type="PANTHER" id="PTHR14205">
    <property type="entry name" value="WD-REPEAT PROTEIN"/>
    <property type="match status" value="1"/>
</dbReference>
<comment type="caution">
    <text evidence="6">The sequence shown here is derived from an EMBL/GenBank/DDBJ whole genome shotgun (WGS) entry which is preliminary data.</text>
</comment>
<evidence type="ECO:0000256" key="4">
    <source>
        <dbReference type="PROSITE-ProRule" id="PRU00221"/>
    </source>
</evidence>
<keyword evidence="2 4" id="KW-0853">WD repeat</keyword>
<evidence type="ECO:0000256" key="5">
    <source>
        <dbReference type="SAM" id="MobiDB-lite"/>
    </source>
</evidence>
<keyword evidence="3" id="KW-0677">Repeat</keyword>
<feature type="compositionally biased region" description="Basic and acidic residues" evidence="5">
    <location>
        <begin position="643"/>
        <end position="652"/>
    </location>
</feature>
<name>A0A8H7QV75_9FUNG</name>
<feature type="region of interest" description="Disordered" evidence="5">
    <location>
        <begin position="932"/>
        <end position="973"/>
    </location>
</feature>
<dbReference type="InterPro" id="IPR036322">
    <property type="entry name" value="WD40_repeat_dom_sf"/>
</dbReference>
<evidence type="ECO:0000256" key="3">
    <source>
        <dbReference type="ARBA" id="ARBA00022737"/>
    </source>
</evidence>
<comment type="similarity">
    <text evidence="1">Belongs to the WD repeat EIPR1 family.</text>
</comment>
<dbReference type="InterPro" id="IPR040323">
    <property type="entry name" value="EIPR1"/>
</dbReference>
<dbReference type="GO" id="GO:0016567">
    <property type="term" value="P:protein ubiquitination"/>
    <property type="evidence" value="ECO:0007669"/>
    <property type="project" value="TreeGrafter"/>
</dbReference>
<evidence type="ECO:0000313" key="7">
    <source>
        <dbReference type="Proteomes" id="UP000603453"/>
    </source>
</evidence>
<protein>
    <submittedName>
        <fullName evidence="6">Uncharacterized protein</fullName>
    </submittedName>
</protein>
<reference evidence="6" key="1">
    <citation type="submission" date="2020-12" db="EMBL/GenBank/DDBJ databases">
        <title>Metabolic potential, ecology and presence of endohyphal bacteria is reflected in genomic diversity of Mucoromycotina.</title>
        <authorList>
            <person name="Muszewska A."/>
            <person name="Okrasinska A."/>
            <person name="Steczkiewicz K."/>
            <person name="Drgas O."/>
            <person name="Orlowska M."/>
            <person name="Perlinska-Lenart U."/>
            <person name="Aleksandrzak-Piekarczyk T."/>
            <person name="Szatraj K."/>
            <person name="Zielenkiewicz U."/>
            <person name="Pilsyk S."/>
            <person name="Malc E."/>
            <person name="Mieczkowski P."/>
            <person name="Kruszewska J.S."/>
            <person name="Biernat P."/>
            <person name="Pawlowska J."/>
        </authorList>
    </citation>
    <scope>NUCLEOTIDE SEQUENCE</scope>
    <source>
        <strain evidence="6">WA0000017839</strain>
    </source>
</reference>
<accession>A0A8H7QV75</accession>